<keyword evidence="4" id="KW-1185">Reference proteome</keyword>
<proteinExistence type="predicted"/>
<evidence type="ECO:0000256" key="2">
    <source>
        <dbReference type="SAM" id="Phobius"/>
    </source>
</evidence>
<dbReference type="PANTHER" id="PTHR43738">
    <property type="entry name" value="ABC TRANSPORTER, MEMBRANE PROTEIN"/>
    <property type="match status" value="1"/>
</dbReference>
<evidence type="ECO:0000256" key="1">
    <source>
        <dbReference type="ARBA" id="ARBA00022448"/>
    </source>
</evidence>
<gene>
    <name evidence="3" type="ORF">J4573_39610</name>
</gene>
<evidence type="ECO:0000313" key="3">
    <source>
        <dbReference type="EMBL" id="MBO2453257.1"/>
    </source>
</evidence>
<dbReference type="AlphaFoldDB" id="A0A939PJ63"/>
<keyword evidence="2" id="KW-1133">Transmembrane helix</keyword>
<dbReference type="PANTHER" id="PTHR43738:SF1">
    <property type="entry name" value="HEMIN TRANSPORT SYSTEM PERMEASE PROTEIN HRTB-RELATED"/>
    <property type="match status" value="1"/>
</dbReference>
<keyword evidence="2" id="KW-0812">Transmembrane</keyword>
<dbReference type="Proteomes" id="UP000669179">
    <property type="component" value="Unassembled WGS sequence"/>
</dbReference>
<keyword evidence="2" id="KW-0472">Membrane</keyword>
<sequence length="318" mass="32723">MRHDRVRFGLTAALVGLVAFLVFMLTGLATGLGQAGVSGLGKLPADTIVFSSGADKVLSRSALPASTEAKLRADPAVRDVRPIGQSMVQTQGTSLALIGLDPVPPGTIVLDRSVHNVKPGDVLTIDHTHLKVSLADLGSIQHTPVGRVSLSTWQHLEGRNASAYLLHGKPRPIPGAEMATKSAAIDAVPGYKAETGTVTLIRGFLLAVTALLIGTVFWIFTLQKEPSLAVLRATGARARLLVGSYLVQVILTTVTGVALGFAVVQGIGATMPAGTFSLTATSAAAAAAILSALAIAASAASLRRLLTIDPLLSLGRNA</sequence>
<feature type="transmembrane region" description="Helical" evidence="2">
    <location>
        <begin position="240"/>
        <end position="264"/>
    </location>
</feature>
<dbReference type="EMBL" id="JAGEOJ010000019">
    <property type="protein sequence ID" value="MBO2453257.1"/>
    <property type="molecule type" value="Genomic_DNA"/>
</dbReference>
<accession>A0A939PJ63</accession>
<name>A0A939PJ63_9ACTN</name>
<feature type="transmembrane region" description="Helical" evidence="2">
    <location>
        <begin position="200"/>
        <end position="220"/>
    </location>
</feature>
<evidence type="ECO:0000313" key="4">
    <source>
        <dbReference type="Proteomes" id="UP000669179"/>
    </source>
</evidence>
<organism evidence="3 4">
    <name type="scientific">Actinomadura barringtoniae</name>
    <dbReference type="NCBI Taxonomy" id="1427535"/>
    <lineage>
        <taxon>Bacteria</taxon>
        <taxon>Bacillati</taxon>
        <taxon>Actinomycetota</taxon>
        <taxon>Actinomycetes</taxon>
        <taxon>Streptosporangiales</taxon>
        <taxon>Thermomonosporaceae</taxon>
        <taxon>Actinomadura</taxon>
    </lineage>
</organism>
<comment type="caution">
    <text evidence="3">The sequence shown here is derived from an EMBL/GenBank/DDBJ whole genome shotgun (WGS) entry which is preliminary data.</text>
</comment>
<feature type="transmembrane region" description="Helical" evidence="2">
    <location>
        <begin position="276"/>
        <end position="297"/>
    </location>
</feature>
<protein>
    <submittedName>
        <fullName evidence="3">ABC transporter permease</fullName>
    </submittedName>
</protein>
<keyword evidence="1" id="KW-0813">Transport</keyword>
<reference evidence="3" key="1">
    <citation type="submission" date="2021-03" db="EMBL/GenBank/DDBJ databases">
        <authorList>
            <person name="Kanchanasin P."/>
            <person name="Saeng-In P."/>
            <person name="Phongsopitanun W."/>
            <person name="Yuki M."/>
            <person name="Kudo T."/>
            <person name="Ohkuma M."/>
            <person name="Tanasupawat S."/>
        </authorList>
    </citation>
    <scope>NUCLEOTIDE SEQUENCE</scope>
    <source>
        <strain evidence="3">GKU 128</strain>
    </source>
</reference>
<dbReference type="InterPro" id="IPR051125">
    <property type="entry name" value="ABC-4/HrtB_transporter"/>
</dbReference>
<dbReference type="RefSeq" id="WP_208261270.1">
    <property type="nucleotide sequence ID" value="NZ_JAGEOJ010000019.1"/>
</dbReference>